<keyword evidence="2" id="KW-1185">Reference proteome</keyword>
<protein>
    <recommendedName>
        <fullName evidence="3">DUF3575 domain-containing protein</fullName>
    </recommendedName>
</protein>
<accession>A0ABP1FEJ9</accession>
<dbReference type="Proteomes" id="UP001497602">
    <property type="component" value="Unassembled WGS sequence"/>
</dbReference>
<organism evidence="1 2">
    <name type="scientific">Tenacibaculum vairaonense</name>
    <dbReference type="NCBI Taxonomy" id="3137860"/>
    <lineage>
        <taxon>Bacteria</taxon>
        <taxon>Pseudomonadati</taxon>
        <taxon>Bacteroidota</taxon>
        <taxon>Flavobacteriia</taxon>
        <taxon>Flavobacteriales</taxon>
        <taxon>Flavobacteriaceae</taxon>
        <taxon>Tenacibaculum</taxon>
    </lineage>
</organism>
<sequence>MRCLFWLALFSMGFIHSQSPNTNTKETQKTIHIVSYNTIFSKQYKGFKIKYSEFTDTEEDFIIPAVFSFNNYQLKSNILKSKGYKSSNQFLLGAGLDGFIKFYKGIYVGIGVNIPFGYETTRNLSNKQQSKFLIGFESKQGIRLIPWKELGIVLGINYKQYFINSNVLNREFNLELELGINF</sequence>
<evidence type="ECO:0008006" key="3">
    <source>
        <dbReference type="Google" id="ProtNLM"/>
    </source>
</evidence>
<comment type="caution">
    <text evidence="1">The sequence shown here is derived from an EMBL/GenBank/DDBJ whole genome shotgun (WGS) entry which is preliminary data.</text>
</comment>
<evidence type="ECO:0000313" key="2">
    <source>
        <dbReference type="Proteomes" id="UP001497602"/>
    </source>
</evidence>
<proteinExistence type="predicted"/>
<name>A0ABP1FEJ9_9FLAO</name>
<gene>
    <name evidence="1" type="ORF">T190115A13A_50010</name>
</gene>
<evidence type="ECO:0000313" key="1">
    <source>
        <dbReference type="EMBL" id="CAL2107768.1"/>
    </source>
</evidence>
<dbReference type="EMBL" id="CAXJRC010000042">
    <property type="protein sequence ID" value="CAL2107768.1"/>
    <property type="molecule type" value="Genomic_DNA"/>
</dbReference>
<dbReference type="RefSeq" id="WP_348739360.1">
    <property type="nucleotide sequence ID" value="NZ_CAXJRC010000042.1"/>
</dbReference>
<reference evidence="1 2" key="1">
    <citation type="submission" date="2024-05" db="EMBL/GenBank/DDBJ databases">
        <authorList>
            <person name="Duchaud E."/>
        </authorList>
    </citation>
    <scope>NUCLEOTIDE SEQUENCE [LARGE SCALE GENOMIC DNA]</scope>
    <source>
        <strain evidence="1">Ena-SAMPLE-TAB-13-05-2024-13:56:06:370-140305</strain>
    </source>
</reference>